<organism evidence="3 4">
    <name type="scientific">Mycena albidolilacea</name>
    <dbReference type="NCBI Taxonomy" id="1033008"/>
    <lineage>
        <taxon>Eukaryota</taxon>
        <taxon>Fungi</taxon>
        <taxon>Dikarya</taxon>
        <taxon>Basidiomycota</taxon>
        <taxon>Agaricomycotina</taxon>
        <taxon>Agaricomycetes</taxon>
        <taxon>Agaricomycetidae</taxon>
        <taxon>Agaricales</taxon>
        <taxon>Marasmiineae</taxon>
        <taxon>Mycenaceae</taxon>
        <taxon>Mycena</taxon>
    </lineage>
</organism>
<name>A0AAD7A2B2_9AGAR</name>
<accession>A0AAD7A2B2</accession>
<keyword evidence="2" id="KW-1133">Transmembrane helix</keyword>
<evidence type="ECO:0000313" key="4">
    <source>
        <dbReference type="Proteomes" id="UP001218218"/>
    </source>
</evidence>
<gene>
    <name evidence="3" type="ORF">DFH08DRAFT_809185</name>
</gene>
<keyword evidence="2" id="KW-0812">Transmembrane</keyword>
<keyword evidence="4" id="KW-1185">Reference proteome</keyword>
<feature type="compositionally biased region" description="Basic residues" evidence="1">
    <location>
        <begin position="48"/>
        <end position="57"/>
    </location>
</feature>
<feature type="region of interest" description="Disordered" evidence="1">
    <location>
        <begin position="48"/>
        <end position="125"/>
    </location>
</feature>
<feature type="transmembrane region" description="Helical" evidence="2">
    <location>
        <begin position="18"/>
        <end position="38"/>
    </location>
</feature>
<protein>
    <submittedName>
        <fullName evidence="3">Uncharacterized protein</fullName>
    </submittedName>
</protein>
<dbReference type="Proteomes" id="UP001218218">
    <property type="component" value="Unassembled WGS sequence"/>
</dbReference>
<dbReference type="AlphaFoldDB" id="A0AAD7A2B2"/>
<reference evidence="3" key="1">
    <citation type="submission" date="2023-03" db="EMBL/GenBank/DDBJ databases">
        <title>Massive genome expansion in bonnet fungi (Mycena s.s.) driven by repeated elements and novel gene families across ecological guilds.</title>
        <authorList>
            <consortium name="Lawrence Berkeley National Laboratory"/>
            <person name="Harder C.B."/>
            <person name="Miyauchi S."/>
            <person name="Viragh M."/>
            <person name="Kuo A."/>
            <person name="Thoen E."/>
            <person name="Andreopoulos B."/>
            <person name="Lu D."/>
            <person name="Skrede I."/>
            <person name="Drula E."/>
            <person name="Henrissat B."/>
            <person name="Morin E."/>
            <person name="Kohler A."/>
            <person name="Barry K."/>
            <person name="LaButti K."/>
            <person name="Morin E."/>
            <person name="Salamov A."/>
            <person name="Lipzen A."/>
            <person name="Mereny Z."/>
            <person name="Hegedus B."/>
            <person name="Baldrian P."/>
            <person name="Stursova M."/>
            <person name="Weitz H."/>
            <person name="Taylor A."/>
            <person name="Grigoriev I.V."/>
            <person name="Nagy L.G."/>
            <person name="Martin F."/>
            <person name="Kauserud H."/>
        </authorList>
    </citation>
    <scope>NUCLEOTIDE SEQUENCE</scope>
    <source>
        <strain evidence="3">CBHHK002</strain>
    </source>
</reference>
<evidence type="ECO:0000256" key="1">
    <source>
        <dbReference type="SAM" id="MobiDB-lite"/>
    </source>
</evidence>
<evidence type="ECO:0000256" key="2">
    <source>
        <dbReference type="SAM" id="Phobius"/>
    </source>
</evidence>
<comment type="caution">
    <text evidence="3">The sequence shown here is derived from an EMBL/GenBank/DDBJ whole genome shotgun (WGS) entry which is preliminary data.</text>
</comment>
<dbReference type="EMBL" id="JARIHO010000019">
    <property type="protein sequence ID" value="KAJ7347430.1"/>
    <property type="molecule type" value="Genomic_DNA"/>
</dbReference>
<sequence length="216" mass="23316">MVAGSTPGQGAGEWVGNLLWWGGVLTGMAALCVALVWATQEGRVARPLGRHRLNRAKGQREGEPVPTPTDEAAPRHTEKLRPGRDARTKPGRREAHRPDRGANTEPDPKGIPHSYPPGRTEPEAPAPILTDRLMLSGWATPIGRHSPSARAQGEPLAPLYVSSDVPNLGPTEEPEEIPDLVPIEEPKEALPVEEGLSPSARARLEQARSEIARNQQ</sequence>
<evidence type="ECO:0000313" key="3">
    <source>
        <dbReference type="EMBL" id="KAJ7347430.1"/>
    </source>
</evidence>
<feature type="compositionally biased region" description="Basic and acidic residues" evidence="1">
    <location>
        <begin position="202"/>
        <end position="216"/>
    </location>
</feature>
<keyword evidence="2" id="KW-0472">Membrane</keyword>
<proteinExistence type="predicted"/>
<feature type="compositionally biased region" description="Basic and acidic residues" evidence="1">
    <location>
        <begin position="72"/>
        <end position="110"/>
    </location>
</feature>
<feature type="region of interest" description="Disordered" evidence="1">
    <location>
        <begin position="144"/>
        <end position="216"/>
    </location>
</feature>